<comment type="cofactor">
    <cofactor evidence="2 12">
        <name>Mg(2+)</name>
        <dbReference type="ChEBI" id="CHEBI:18420"/>
    </cofactor>
</comment>
<dbReference type="Pfam" id="PF08282">
    <property type="entry name" value="Hydrolase_3"/>
    <property type="match status" value="1"/>
</dbReference>
<dbReference type="AlphaFoldDB" id="A0A921L7W4"/>
<evidence type="ECO:0000256" key="11">
    <source>
        <dbReference type="ARBA" id="ARBA00031051"/>
    </source>
</evidence>
<dbReference type="CDD" id="cd01630">
    <property type="entry name" value="HAD_KDO-like"/>
    <property type="match status" value="1"/>
</dbReference>
<dbReference type="GO" id="GO:0046872">
    <property type="term" value="F:metal ion binding"/>
    <property type="evidence" value="ECO:0007669"/>
    <property type="project" value="UniProtKB-KW"/>
</dbReference>
<dbReference type="NCBIfam" id="TIGR01670">
    <property type="entry name" value="KdsC-phosphatas"/>
    <property type="match status" value="1"/>
</dbReference>
<comment type="caution">
    <text evidence="13">The sequence shown here is derived from an EMBL/GenBank/DDBJ whole genome shotgun (WGS) entry which is preliminary data.</text>
</comment>
<feature type="binding site" evidence="12">
    <location>
        <position position="113"/>
    </location>
    <ligand>
        <name>Mg(2+)</name>
        <dbReference type="ChEBI" id="CHEBI:18420"/>
    </ligand>
</feature>
<dbReference type="GO" id="GO:0009103">
    <property type="term" value="P:lipopolysaccharide biosynthetic process"/>
    <property type="evidence" value="ECO:0007669"/>
    <property type="project" value="UniProtKB-KW"/>
</dbReference>
<proteinExistence type="inferred from homology"/>
<dbReference type="Proteomes" id="UP000780768">
    <property type="component" value="Unassembled WGS sequence"/>
</dbReference>
<evidence type="ECO:0000256" key="2">
    <source>
        <dbReference type="ARBA" id="ARBA00001946"/>
    </source>
</evidence>
<dbReference type="PANTHER" id="PTHR21485">
    <property type="entry name" value="HAD SUPERFAMILY MEMBERS CMAS AND KDSC"/>
    <property type="match status" value="1"/>
</dbReference>
<dbReference type="SFLD" id="SFLDS00003">
    <property type="entry name" value="Haloacid_Dehalogenase"/>
    <property type="match status" value="1"/>
</dbReference>
<evidence type="ECO:0000256" key="8">
    <source>
        <dbReference type="ARBA" id="ARBA00022801"/>
    </source>
</evidence>
<dbReference type="InterPro" id="IPR036412">
    <property type="entry name" value="HAD-like_sf"/>
</dbReference>
<keyword evidence="7 12" id="KW-0479">Metal-binding</keyword>
<protein>
    <recommendedName>
        <fullName evidence="6">3-deoxy-D-manno-octulosonate 8-phosphate phosphatase KdsC</fullName>
        <ecNumber evidence="5">3.1.3.45</ecNumber>
    </recommendedName>
    <alternativeName>
        <fullName evidence="11">KDO 8-P phosphatase</fullName>
    </alternativeName>
</protein>
<dbReference type="InterPro" id="IPR006549">
    <property type="entry name" value="HAD-SF_hydro_IIIA"/>
</dbReference>
<dbReference type="SUPFAM" id="SSF56784">
    <property type="entry name" value="HAD-like"/>
    <property type="match status" value="1"/>
</dbReference>
<name>A0A921L7W4_9FIRM</name>
<dbReference type="SFLD" id="SFLDG01138">
    <property type="entry name" value="C1.6.2:_Deoxy-d-mannose-octulo"/>
    <property type="match status" value="1"/>
</dbReference>
<evidence type="ECO:0000256" key="5">
    <source>
        <dbReference type="ARBA" id="ARBA00013066"/>
    </source>
</evidence>
<organism evidence="13 14">
    <name type="scientific">Megamonas hypermegale</name>
    <dbReference type="NCBI Taxonomy" id="158847"/>
    <lineage>
        <taxon>Bacteria</taxon>
        <taxon>Bacillati</taxon>
        <taxon>Bacillota</taxon>
        <taxon>Negativicutes</taxon>
        <taxon>Selenomonadales</taxon>
        <taxon>Selenomonadaceae</taxon>
        <taxon>Megamonas</taxon>
    </lineage>
</organism>
<dbReference type="PIRSF" id="PIRSF006118">
    <property type="entry name" value="KDO8-P_Ptase"/>
    <property type="match status" value="1"/>
</dbReference>
<keyword evidence="10" id="KW-0448">Lipopolysaccharide biosynthesis</keyword>
<keyword evidence="8 13" id="KW-0378">Hydrolase</keyword>
<evidence type="ECO:0000256" key="7">
    <source>
        <dbReference type="ARBA" id="ARBA00022723"/>
    </source>
</evidence>
<dbReference type="PANTHER" id="PTHR21485:SF6">
    <property type="entry name" value="N-ACYLNEURAMINATE CYTIDYLYLTRANSFERASE-RELATED"/>
    <property type="match status" value="1"/>
</dbReference>
<dbReference type="EMBL" id="DYVR01000183">
    <property type="protein sequence ID" value="HJF85335.1"/>
    <property type="molecule type" value="Genomic_DNA"/>
</dbReference>
<evidence type="ECO:0000256" key="3">
    <source>
        <dbReference type="ARBA" id="ARBA00005893"/>
    </source>
</evidence>
<reference evidence="13" key="2">
    <citation type="submission" date="2021-09" db="EMBL/GenBank/DDBJ databases">
        <authorList>
            <person name="Gilroy R."/>
        </authorList>
    </citation>
    <scope>NUCLEOTIDE SEQUENCE</scope>
    <source>
        <strain evidence="13">7318</strain>
    </source>
</reference>
<dbReference type="Gene3D" id="3.40.50.1000">
    <property type="entry name" value="HAD superfamily/HAD-like"/>
    <property type="match status" value="1"/>
</dbReference>
<evidence type="ECO:0000313" key="14">
    <source>
        <dbReference type="Proteomes" id="UP000780768"/>
    </source>
</evidence>
<dbReference type="FunFam" id="3.40.50.1000:FF:000029">
    <property type="entry name" value="3-deoxy-D-manno-octulosonate 8-phosphate phosphatase KdsC"/>
    <property type="match status" value="1"/>
</dbReference>
<evidence type="ECO:0000256" key="12">
    <source>
        <dbReference type="PIRSR" id="PIRSR006118-2"/>
    </source>
</evidence>
<dbReference type="NCBIfam" id="TIGR01662">
    <property type="entry name" value="HAD-SF-IIIA"/>
    <property type="match status" value="1"/>
</dbReference>
<reference evidence="13" key="1">
    <citation type="journal article" date="2021" name="PeerJ">
        <title>Extensive microbial diversity within the chicken gut microbiome revealed by metagenomics and culture.</title>
        <authorList>
            <person name="Gilroy R."/>
            <person name="Ravi A."/>
            <person name="Getino M."/>
            <person name="Pursley I."/>
            <person name="Horton D.L."/>
            <person name="Alikhan N.F."/>
            <person name="Baker D."/>
            <person name="Gharbi K."/>
            <person name="Hall N."/>
            <person name="Watson M."/>
            <person name="Adriaenssens E.M."/>
            <person name="Foster-Nyarko E."/>
            <person name="Jarju S."/>
            <person name="Secka A."/>
            <person name="Antonio M."/>
            <person name="Oren A."/>
            <person name="Chaudhuri R.R."/>
            <person name="La Ragione R."/>
            <person name="Hildebrand F."/>
            <person name="Pallen M.J."/>
        </authorList>
    </citation>
    <scope>NUCLEOTIDE SEQUENCE</scope>
    <source>
        <strain evidence="13">7318</strain>
    </source>
</reference>
<dbReference type="InterPro" id="IPR023214">
    <property type="entry name" value="HAD_sf"/>
</dbReference>
<comment type="subunit">
    <text evidence="4">Homotetramer.</text>
</comment>
<evidence type="ECO:0000256" key="4">
    <source>
        <dbReference type="ARBA" id="ARBA00011881"/>
    </source>
</evidence>
<dbReference type="InterPro" id="IPR010023">
    <property type="entry name" value="KdsC_fam"/>
</dbReference>
<sequence length="190" mass="21105">MRYSEDAFLRAQKVKMIILDVDGVLTDGSVCVGADGELFKTFNVRDGLGITLAQKYGIKTAIITGRESKMLAFRARELKINAFYQNKKNKIPAYRELQAEYDLKPEEFAYIGDDLFDLAVMNDVGFPATVADATDEAKSVAILESDFAGGHGAVRQIIEFILKAQGKWQSIVDGYMHINHENKTSEGISQ</sequence>
<evidence type="ECO:0000256" key="10">
    <source>
        <dbReference type="ARBA" id="ARBA00022985"/>
    </source>
</evidence>
<dbReference type="SFLD" id="SFLDG01136">
    <property type="entry name" value="C1.6:_Phosphoserine_Phosphatas"/>
    <property type="match status" value="1"/>
</dbReference>
<evidence type="ECO:0000256" key="1">
    <source>
        <dbReference type="ARBA" id="ARBA00000898"/>
    </source>
</evidence>
<comment type="catalytic activity">
    <reaction evidence="1">
        <text>3-deoxy-alpha-D-manno-2-octulosonate-8-phosphate + H2O = 3-deoxy-alpha-D-manno-oct-2-ulosonate + phosphate</text>
        <dbReference type="Rhea" id="RHEA:11500"/>
        <dbReference type="ChEBI" id="CHEBI:15377"/>
        <dbReference type="ChEBI" id="CHEBI:43474"/>
        <dbReference type="ChEBI" id="CHEBI:85985"/>
        <dbReference type="ChEBI" id="CHEBI:85986"/>
        <dbReference type="EC" id="3.1.3.45"/>
    </reaction>
</comment>
<evidence type="ECO:0000256" key="6">
    <source>
        <dbReference type="ARBA" id="ARBA00020092"/>
    </source>
</evidence>
<gene>
    <name evidence="13" type="ORF">K8V65_06730</name>
</gene>
<feature type="binding site" evidence="12">
    <location>
        <position position="22"/>
    </location>
    <ligand>
        <name>substrate</name>
    </ligand>
</feature>
<evidence type="ECO:0000256" key="9">
    <source>
        <dbReference type="ARBA" id="ARBA00022842"/>
    </source>
</evidence>
<feature type="binding site" evidence="12">
    <location>
        <position position="20"/>
    </location>
    <ligand>
        <name>Mg(2+)</name>
        <dbReference type="ChEBI" id="CHEBI:18420"/>
    </ligand>
</feature>
<dbReference type="GO" id="GO:0019143">
    <property type="term" value="F:3-deoxy-manno-octulosonate-8-phosphatase activity"/>
    <property type="evidence" value="ECO:0007669"/>
    <property type="project" value="UniProtKB-EC"/>
</dbReference>
<dbReference type="InterPro" id="IPR050793">
    <property type="entry name" value="CMP-NeuNAc_synthase"/>
</dbReference>
<dbReference type="EC" id="3.1.3.45" evidence="5"/>
<accession>A0A921L7W4</accession>
<dbReference type="RefSeq" id="WP_289548276.1">
    <property type="nucleotide sequence ID" value="NZ_CAKMHU010000006.1"/>
</dbReference>
<dbReference type="GO" id="GO:0008781">
    <property type="term" value="F:N-acylneuraminate cytidylyltransferase activity"/>
    <property type="evidence" value="ECO:0007669"/>
    <property type="project" value="TreeGrafter"/>
</dbReference>
<comment type="similarity">
    <text evidence="3">Belongs to the KdsC family.</text>
</comment>
<keyword evidence="9 12" id="KW-0460">Magnesium</keyword>
<evidence type="ECO:0000313" key="13">
    <source>
        <dbReference type="EMBL" id="HJF85335.1"/>
    </source>
</evidence>